<evidence type="ECO:0000256" key="1">
    <source>
        <dbReference type="ARBA" id="ARBA00022649"/>
    </source>
</evidence>
<dbReference type="OrthoDB" id="9797723at2"/>
<name>A0A3A8PP15_9BACT</name>
<dbReference type="InterPro" id="IPR007712">
    <property type="entry name" value="RelE/ParE_toxin"/>
</dbReference>
<keyword evidence="3" id="KW-1185">Reference proteome</keyword>
<dbReference type="SUPFAM" id="SSF143011">
    <property type="entry name" value="RelE-like"/>
    <property type="match status" value="1"/>
</dbReference>
<gene>
    <name evidence="2" type="ORF">D7W81_29660</name>
</gene>
<dbReference type="InterPro" id="IPR052747">
    <property type="entry name" value="TA_system_RelE_toxin"/>
</dbReference>
<organism evidence="2 3">
    <name type="scientific">Corallococcus aberystwythensis</name>
    <dbReference type="NCBI Taxonomy" id="2316722"/>
    <lineage>
        <taxon>Bacteria</taxon>
        <taxon>Pseudomonadati</taxon>
        <taxon>Myxococcota</taxon>
        <taxon>Myxococcia</taxon>
        <taxon>Myxococcales</taxon>
        <taxon>Cystobacterineae</taxon>
        <taxon>Myxococcaceae</taxon>
        <taxon>Corallococcus</taxon>
    </lineage>
</organism>
<dbReference type="PANTHER" id="PTHR38813">
    <property type="match status" value="1"/>
</dbReference>
<dbReference type="AlphaFoldDB" id="A0A3A8PP15"/>
<comment type="caution">
    <text evidence="2">The sequence shown here is derived from an EMBL/GenBank/DDBJ whole genome shotgun (WGS) entry which is preliminary data.</text>
</comment>
<reference evidence="3" key="1">
    <citation type="submission" date="2018-09" db="EMBL/GenBank/DDBJ databases">
        <authorList>
            <person name="Livingstone P.G."/>
            <person name="Whitworth D.E."/>
        </authorList>
    </citation>
    <scope>NUCLEOTIDE SEQUENCE [LARGE SCALE GENOMIC DNA]</scope>
    <source>
        <strain evidence="3">AB050A</strain>
    </source>
</reference>
<dbReference type="RefSeq" id="WP_120558765.1">
    <property type="nucleotide sequence ID" value="NZ_RAWK01000217.1"/>
</dbReference>
<keyword evidence="1" id="KW-1277">Toxin-antitoxin system</keyword>
<dbReference type="PANTHER" id="PTHR38813:SF1">
    <property type="entry name" value="TOXIN RELE1-RELATED"/>
    <property type="match status" value="1"/>
</dbReference>
<protein>
    <submittedName>
        <fullName evidence="2">Type II toxin-antitoxin system RelE/ParE family toxin</fullName>
    </submittedName>
</protein>
<proteinExistence type="predicted"/>
<evidence type="ECO:0000313" key="3">
    <source>
        <dbReference type="Proteomes" id="UP000267003"/>
    </source>
</evidence>
<accession>A0A3A8PP15</accession>
<dbReference type="Gene3D" id="3.30.2310.20">
    <property type="entry name" value="RelE-like"/>
    <property type="match status" value="1"/>
</dbReference>
<dbReference type="Pfam" id="PF05016">
    <property type="entry name" value="ParE_toxin"/>
    <property type="match status" value="1"/>
</dbReference>
<dbReference type="Proteomes" id="UP000267003">
    <property type="component" value="Unassembled WGS sequence"/>
</dbReference>
<dbReference type="EMBL" id="RAWK01000217">
    <property type="protein sequence ID" value="RKH58147.1"/>
    <property type="molecule type" value="Genomic_DNA"/>
</dbReference>
<sequence length="90" mass="10398">MSTKPTATYTVEFLQTAVKQLATVDPVHQRRIAKRIDALATEPRPMGAEKLKGSDYLRIRVGDYRVIYQVEDGRLVVLIVELGHWREIYR</sequence>
<evidence type="ECO:0000313" key="2">
    <source>
        <dbReference type="EMBL" id="RKH58147.1"/>
    </source>
</evidence>
<dbReference type="InterPro" id="IPR035093">
    <property type="entry name" value="RelE/ParE_toxin_dom_sf"/>
</dbReference>